<dbReference type="PANTHER" id="PTHR30535:SF34">
    <property type="entry name" value="MOLYBDATE-BINDING PROTEIN MOLA"/>
    <property type="match status" value="1"/>
</dbReference>
<dbReference type="OrthoDB" id="9775594at2"/>
<dbReference type="Gene3D" id="3.40.50.1980">
    <property type="entry name" value="Nitrogenase molybdenum iron protein domain"/>
    <property type="match status" value="2"/>
</dbReference>
<name>A0A369M0S4_9ACTN</name>
<reference evidence="3 4" key="1">
    <citation type="journal article" date="2018" name="Elife">
        <title>Discovery and characterization of a prevalent human gut bacterial enzyme sufficient for the inactivation of a family of plant toxins.</title>
        <authorList>
            <person name="Koppel N."/>
            <person name="Bisanz J.E."/>
            <person name="Pandelia M.E."/>
            <person name="Turnbaugh P.J."/>
            <person name="Balskus E.P."/>
        </authorList>
    </citation>
    <scope>NUCLEOTIDE SEQUENCE [LARGE SCALE GENOMIC DNA]</scope>
    <source>
        <strain evidence="3 4">3C</strain>
    </source>
</reference>
<keyword evidence="4" id="KW-1185">Reference proteome</keyword>
<dbReference type="PROSITE" id="PS50983">
    <property type="entry name" value="FE_B12_PBP"/>
    <property type="match status" value="1"/>
</dbReference>
<evidence type="ECO:0000313" key="4">
    <source>
        <dbReference type="Proteomes" id="UP000254000"/>
    </source>
</evidence>
<proteinExistence type="inferred from homology"/>
<protein>
    <submittedName>
        <fullName evidence="3">ABC transporter substrate-binding protein</fullName>
    </submittedName>
</protein>
<dbReference type="InterPro" id="IPR002491">
    <property type="entry name" value="ABC_transptr_periplasmic_BD"/>
</dbReference>
<dbReference type="Gene3D" id="1.20.58.2180">
    <property type="match status" value="1"/>
</dbReference>
<dbReference type="RefSeq" id="WP_114569104.1">
    <property type="nucleotide sequence ID" value="NZ_CABMMS010000006.1"/>
</dbReference>
<dbReference type="GeneID" id="78360057"/>
<evidence type="ECO:0000256" key="1">
    <source>
        <dbReference type="ARBA" id="ARBA00008814"/>
    </source>
</evidence>
<dbReference type="PANTHER" id="PTHR30535">
    <property type="entry name" value="VITAMIN B12-BINDING PROTEIN"/>
    <property type="match status" value="1"/>
</dbReference>
<organism evidence="3 4">
    <name type="scientific">Gordonibacter pamelaeae</name>
    <dbReference type="NCBI Taxonomy" id="471189"/>
    <lineage>
        <taxon>Bacteria</taxon>
        <taxon>Bacillati</taxon>
        <taxon>Actinomycetota</taxon>
        <taxon>Coriobacteriia</taxon>
        <taxon>Eggerthellales</taxon>
        <taxon>Eggerthellaceae</taxon>
        <taxon>Gordonibacter</taxon>
    </lineage>
</organism>
<dbReference type="Proteomes" id="UP000254000">
    <property type="component" value="Unassembled WGS sequence"/>
</dbReference>
<dbReference type="EMBL" id="PPTS01000006">
    <property type="protein sequence ID" value="RDB64086.1"/>
    <property type="molecule type" value="Genomic_DNA"/>
</dbReference>
<sequence>MSQNMNLLTRRRFVELLAAAGVAATGTMALGGCAQQEEGPKPADGQAPETVSGTVVDAKGNEFAIPESVERIAITCNGGTTHEVAIFGAADKIVAQPSMKKFPQLLKMYPQFNDVVNAGSFDDLNIEALVATEPDVALVGVSSDKGNAQIAEVGIPTYVMLIGWAAIDTLKQEFLNVGKILGNEEKAQRLVDHWNATLGDLEKKVAKIPAGDRKKVYYLSGADITKANTGDWGRTWINAIGADFAVPEADLNGDVTVEKALEWDPDVIVVQGGSNLDELYGAEQVQDLKAIKNKQVFSIPIGGFWWDRPSPEATLGFLWLAQTVYPEYRGDVDLAAETKDFFKEFYGYDLSDDEYASFF</sequence>
<dbReference type="SUPFAM" id="SSF53807">
    <property type="entry name" value="Helical backbone' metal receptor"/>
    <property type="match status" value="1"/>
</dbReference>
<dbReference type="AlphaFoldDB" id="A0A369M0S4"/>
<accession>A0A369M0S4</accession>
<comment type="caution">
    <text evidence="3">The sequence shown here is derived from an EMBL/GenBank/DDBJ whole genome shotgun (WGS) entry which is preliminary data.</text>
</comment>
<dbReference type="InterPro" id="IPR006311">
    <property type="entry name" value="TAT_signal"/>
</dbReference>
<gene>
    <name evidence="3" type="ORF">C1877_10170</name>
</gene>
<dbReference type="InterPro" id="IPR050902">
    <property type="entry name" value="ABC_Transporter_SBP"/>
</dbReference>
<evidence type="ECO:0000259" key="2">
    <source>
        <dbReference type="PROSITE" id="PS50983"/>
    </source>
</evidence>
<comment type="similarity">
    <text evidence="1">Belongs to the bacterial solute-binding protein 8 family.</text>
</comment>
<dbReference type="PROSITE" id="PS51318">
    <property type="entry name" value="TAT"/>
    <property type="match status" value="1"/>
</dbReference>
<dbReference type="Pfam" id="PF01497">
    <property type="entry name" value="Peripla_BP_2"/>
    <property type="match status" value="1"/>
</dbReference>
<feature type="domain" description="Fe/B12 periplasmic-binding" evidence="2">
    <location>
        <begin position="72"/>
        <end position="328"/>
    </location>
</feature>
<evidence type="ECO:0000313" key="3">
    <source>
        <dbReference type="EMBL" id="RDB64086.1"/>
    </source>
</evidence>